<dbReference type="Gene3D" id="1.20.1280.50">
    <property type="match status" value="1"/>
</dbReference>
<evidence type="ECO:0000313" key="1">
    <source>
        <dbReference type="EMBL" id="PNX78595.1"/>
    </source>
</evidence>
<proteinExistence type="predicted"/>
<organism evidence="1 2">
    <name type="scientific">Trifolium pratense</name>
    <name type="common">Red clover</name>
    <dbReference type="NCBI Taxonomy" id="57577"/>
    <lineage>
        <taxon>Eukaryota</taxon>
        <taxon>Viridiplantae</taxon>
        <taxon>Streptophyta</taxon>
        <taxon>Embryophyta</taxon>
        <taxon>Tracheophyta</taxon>
        <taxon>Spermatophyta</taxon>
        <taxon>Magnoliopsida</taxon>
        <taxon>eudicotyledons</taxon>
        <taxon>Gunneridae</taxon>
        <taxon>Pentapetalae</taxon>
        <taxon>rosids</taxon>
        <taxon>fabids</taxon>
        <taxon>Fabales</taxon>
        <taxon>Fabaceae</taxon>
        <taxon>Papilionoideae</taxon>
        <taxon>50 kb inversion clade</taxon>
        <taxon>NPAAA clade</taxon>
        <taxon>Hologalegina</taxon>
        <taxon>IRL clade</taxon>
        <taxon>Trifolieae</taxon>
        <taxon>Trifolium</taxon>
    </lineage>
</organism>
<name>A0A2K3LJ76_TRIPR</name>
<reference evidence="1 2" key="2">
    <citation type="journal article" date="2017" name="Front. Plant Sci.">
        <title>Gene Classification and Mining of Molecular Markers Useful in Red Clover (Trifolium pratense) Breeding.</title>
        <authorList>
            <person name="Istvanek J."/>
            <person name="Dluhosova J."/>
            <person name="Dluhos P."/>
            <person name="Patkova L."/>
            <person name="Nedelnik J."/>
            <person name="Repkova J."/>
        </authorList>
    </citation>
    <scope>NUCLEOTIDE SEQUENCE [LARGE SCALE GENOMIC DNA]</scope>
    <source>
        <strain evidence="2">cv. Tatra</strain>
        <tissue evidence="1">Young leaves</tissue>
    </source>
</reference>
<dbReference type="SUPFAM" id="SSF81383">
    <property type="entry name" value="F-box domain"/>
    <property type="match status" value="1"/>
</dbReference>
<dbReference type="AlphaFoldDB" id="A0A2K3LJ76"/>
<evidence type="ECO:0000313" key="2">
    <source>
        <dbReference type="Proteomes" id="UP000236291"/>
    </source>
</evidence>
<sequence>MRDVEMGSDEKRDFISELPNEVLTFILSKLRVDEAVRCNILAKRWLVVDFSISKRACGLEKSILGLSF</sequence>
<comment type="caution">
    <text evidence="1">The sequence shown here is derived from an EMBL/GenBank/DDBJ whole genome shotgun (WGS) entry which is preliminary data.</text>
</comment>
<accession>A0A2K3LJ76</accession>
<dbReference type="InterPro" id="IPR036047">
    <property type="entry name" value="F-box-like_dom_sf"/>
</dbReference>
<gene>
    <name evidence="1" type="ORF">L195_g034573</name>
</gene>
<protein>
    <submittedName>
        <fullName evidence="1">F-box protein at1g80960-like protein</fullName>
    </submittedName>
</protein>
<dbReference type="EMBL" id="ASHM01034396">
    <property type="protein sequence ID" value="PNX78595.1"/>
    <property type="molecule type" value="Genomic_DNA"/>
</dbReference>
<reference evidence="1 2" key="1">
    <citation type="journal article" date="2014" name="Am. J. Bot.">
        <title>Genome assembly and annotation for red clover (Trifolium pratense; Fabaceae).</title>
        <authorList>
            <person name="Istvanek J."/>
            <person name="Jaros M."/>
            <person name="Krenek A."/>
            <person name="Repkova J."/>
        </authorList>
    </citation>
    <scope>NUCLEOTIDE SEQUENCE [LARGE SCALE GENOMIC DNA]</scope>
    <source>
        <strain evidence="2">cv. Tatra</strain>
        <tissue evidence="1">Young leaves</tissue>
    </source>
</reference>
<dbReference type="Proteomes" id="UP000236291">
    <property type="component" value="Unassembled WGS sequence"/>
</dbReference>